<dbReference type="EMBL" id="BARU01022466">
    <property type="protein sequence ID" value="GAH57146.1"/>
    <property type="molecule type" value="Genomic_DNA"/>
</dbReference>
<protein>
    <submittedName>
        <fullName evidence="1">Uncharacterized protein</fullName>
    </submittedName>
</protein>
<sequence>MKYKGLLAIVLLSLSFCFVSGAGYGEEFSSKEWAASMKLMRRRMHDEVKASSMDIYLLEAKVSYMMRNPTGFLPIGLVYDSFGVGGKAWGFPEGVDTKDKIYIGVTDNRGAFANKSEAVLLEQFKKELNNIYVGLFSIAPDMDTDIVAKFFNMENVPLVYFYQGEYYLWED</sequence>
<proteinExistence type="predicted"/>
<comment type="caution">
    <text evidence="1">The sequence shown here is derived from an EMBL/GenBank/DDBJ whole genome shotgun (WGS) entry which is preliminary data.</text>
</comment>
<name>X1GGW1_9ZZZZ</name>
<reference evidence="1" key="1">
    <citation type="journal article" date="2014" name="Front. Microbiol.">
        <title>High frequency of phylogenetically diverse reductive dehalogenase-homologous genes in deep subseafloor sedimentary metagenomes.</title>
        <authorList>
            <person name="Kawai M."/>
            <person name="Futagami T."/>
            <person name="Toyoda A."/>
            <person name="Takaki Y."/>
            <person name="Nishi S."/>
            <person name="Hori S."/>
            <person name="Arai W."/>
            <person name="Tsubouchi T."/>
            <person name="Morono Y."/>
            <person name="Uchiyama I."/>
            <person name="Ito T."/>
            <person name="Fujiyama A."/>
            <person name="Inagaki F."/>
            <person name="Takami H."/>
        </authorList>
    </citation>
    <scope>NUCLEOTIDE SEQUENCE</scope>
    <source>
        <strain evidence="1">Expedition CK06-06</strain>
    </source>
</reference>
<gene>
    <name evidence="1" type="ORF">S03H2_36594</name>
</gene>
<accession>X1GGW1</accession>
<organism evidence="1">
    <name type="scientific">marine sediment metagenome</name>
    <dbReference type="NCBI Taxonomy" id="412755"/>
    <lineage>
        <taxon>unclassified sequences</taxon>
        <taxon>metagenomes</taxon>
        <taxon>ecological metagenomes</taxon>
    </lineage>
</organism>
<dbReference type="AlphaFoldDB" id="X1GGW1"/>
<evidence type="ECO:0000313" key="1">
    <source>
        <dbReference type="EMBL" id="GAH57146.1"/>
    </source>
</evidence>